<evidence type="ECO:0000256" key="10">
    <source>
        <dbReference type="ARBA" id="ARBA00022737"/>
    </source>
</evidence>
<keyword evidence="5 17" id="KW-1003">Cell membrane</keyword>
<keyword evidence="15 17" id="KW-0472">Membrane</keyword>
<dbReference type="Proteomes" id="UP001300763">
    <property type="component" value="Unassembled WGS sequence"/>
</dbReference>
<evidence type="ECO:0000313" key="19">
    <source>
        <dbReference type="EMBL" id="MDD7968034.1"/>
    </source>
</evidence>
<dbReference type="InterPro" id="IPR036909">
    <property type="entry name" value="Cyt_c-like_dom_sf"/>
</dbReference>
<reference evidence="19 20" key="1">
    <citation type="submission" date="2023-02" db="EMBL/GenBank/DDBJ databases">
        <title>Genome sequencing required for Actinomycetospora new species description.</title>
        <authorList>
            <person name="Saimee Y."/>
            <person name="Duangmal K."/>
        </authorList>
    </citation>
    <scope>NUCLEOTIDE SEQUENCE [LARGE SCALE GENOMIC DNA]</scope>
    <source>
        <strain evidence="19 20">DW7H6</strain>
    </source>
</reference>
<dbReference type="InterPro" id="IPR009056">
    <property type="entry name" value="Cyt_c-like_dom"/>
</dbReference>
<comment type="caution">
    <text evidence="19">The sequence shown here is derived from an EMBL/GenBank/DDBJ whole genome shotgun (WGS) entry which is preliminary data.</text>
</comment>
<feature type="transmembrane region" description="Helical" evidence="17">
    <location>
        <begin position="23"/>
        <end position="44"/>
    </location>
</feature>
<evidence type="ECO:0000256" key="9">
    <source>
        <dbReference type="ARBA" id="ARBA00022723"/>
    </source>
</evidence>
<dbReference type="InterPro" id="IPR009152">
    <property type="entry name" value="bc1_cytC-su"/>
</dbReference>
<dbReference type="EC" id="7.1.1.8" evidence="2 17"/>
<dbReference type="Gene3D" id="1.10.760.10">
    <property type="entry name" value="Cytochrome c-like domain"/>
    <property type="match status" value="2"/>
</dbReference>
<evidence type="ECO:0000256" key="1">
    <source>
        <dbReference type="ARBA" id="ARBA00004651"/>
    </source>
</evidence>
<feature type="domain" description="Cytochrome c" evidence="18">
    <location>
        <begin position="57"/>
        <end position="137"/>
    </location>
</feature>
<keyword evidence="11 17" id="KW-1278">Translocase</keyword>
<evidence type="ECO:0000256" key="7">
    <source>
        <dbReference type="ARBA" id="ARBA00022660"/>
    </source>
</evidence>
<evidence type="ECO:0000256" key="15">
    <source>
        <dbReference type="ARBA" id="ARBA00023136"/>
    </source>
</evidence>
<dbReference type="SUPFAM" id="SSF46626">
    <property type="entry name" value="Cytochrome c"/>
    <property type="match status" value="2"/>
</dbReference>
<dbReference type="Pfam" id="PF13442">
    <property type="entry name" value="Cytochrome_CBB3"/>
    <property type="match status" value="2"/>
</dbReference>
<dbReference type="PROSITE" id="PS51007">
    <property type="entry name" value="CYTC"/>
    <property type="match status" value="2"/>
</dbReference>
<keyword evidence="8 17" id="KW-0812">Transmembrane</keyword>
<evidence type="ECO:0000256" key="4">
    <source>
        <dbReference type="ARBA" id="ARBA00022448"/>
    </source>
</evidence>
<keyword evidence="14 17" id="KW-0408">Iron</keyword>
<evidence type="ECO:0000256" key="3">
    <source>
        <dbReference type="ARBA" id="ARBA00017819"/>
    </source>
</evidence>
<keyword evidence="12 17" id="KW-0249">Electron transport</keyword>
<dbReference type="EMBL" id="JAQZAO010000010">
    <property type="protein sequence ID" value="MDD7968034.1"/>
    <property type="molecule type" value="Genomic_DNA"/>
</dbReference>
<keyword evidence="20" id="KW-1185">Reference proteome</keyword>
<keyword evidence="7 17" id="KW-0679">Respiratory chain</keyword>
<evidence type="ECO:0000256" key="13">
    <source>
        <dbReference type="ARBA" id="ARBA00022989"/>
    </source>
</evidence>
<feature type="domain" description="Cytochrome c" evidence="18">
    <location>
        <begin position="153"/>
        <end position="231"/>
    </location>
</feature>
<accession>A0ABT5SZ10</accession>
<organism evidence="19 20">
    <name type="scientific">Actinomycetospora lemnae</name>
    <dbReference type="NCBI Taxonomy" id="3019891"/>
    <lineage>
        <taxon>Bacteria</taxon>
        <taxon>Bacillati</taxon>
        <taxon>Actinomycetota</taxon>
        <taxon>Actinomycetes</taxon>
        <taxon>Pseudonocardiales</taxon>
        <taxon>Pseudonocardiaceae</taxon>
        <taxon>Actinomycetospora</taxon>
    </lineage>
</organism>
<comment type="subcellular location">
    <subcellularLocation>
        <location evidence="1 17">Cell membrane</location>
        <topology evidence="1 17">Multi-pass membrane protein</topology>
    </subcellularLocation>
</comment>
<comment type="subunit">
    <text evidence="17">The cytochrome bc1 complex is composed of a cytochrome b (QcrB), the Rieske iron-sulfur protein (QcrA) and a diheme cytochrome c (QcrC) subunit.</text>
</comment>
<dbReference type="PANTHER" id="PTHR33751">
    <property type="entry name" value="CBB3-TYPE CYTOCHROME C OXIDASE SUBUNIT FIXP"/>
    <property type="match status" value="1"/>
</dbReference>
<protein>
    <recommendedName>
        <fullName evidence="3 17">Cytochrome bc1 complex cytochrome c subunit</fullName>
        <ecNumber evidence="2 17">7.1.1.8</ecNumber>
    </recommendedName>
</protein>
<evidence type="ECO:0000256" key="16">
    <source>
        <dbReference type="ARBA" id="ARBA00029351"/>
    </source>
</evidence>
<evidence type="ECO:0000256" key="17">
    <source>
        <dbReference type="PIRNR" id="PIRNR000007"/>
    </source>
</evidence>
<evidence type="ECO:0000256" key="6">
    <source>
        <dbReference type="ARBA" id="ARBA00022617"/>
    </source>
</evidence>
<evidence type="ECO:0000256" key="5">
    <source>
        <dbReference type="ARBA" id="ARBA00022475"/>
    </source>
</evidence>
<gene>
    <name evidence="19" type="ORF">PGB27_22040</name>
</gene>
<dbReference type="PIRSF" id="PIRSF000007">
    <property type="entry name" value="Ubiq_cycred_cyc"/>
    <property type="match status" value="1"/>
</dbReference>
<evidence type="ECO:0000256" key="2">
    <source>
        <dbReference type="ARBA" id="ARBA00012951"/>
    </source>
</evidence>
<dbReference type="InterPro" id="IPR050597">
    <property type="entry name" value="Cytochrome_c_Oxidase_Subunit"/>
</dbReference>
<evidence type="ECO:0000256" key="12">
    <source>
        <dbReference type="ARBA" id="ARBA00022982"/>
    </source>
</evidence>
<keyword evidence="4 17" id="KW-0813">Transport</keyword>
<proteinExistence type="predicted"/>
<dbReference type="RefSeq" id="WP_274202564.1">
    <property type="nucleotide sequence ID" value="NZ_JAQZAO010000010.1"/>
</dbReference>
<feature type="transmembrane region" description="Helical" evidence="17">
    <location>
        <begin position="252"/>
        <end position="271"/>
    </location>
</feature>
<comment type="catalytic activity">
    <reaction evidence="16 17">
        <text>a quinol + 2 Fe(III)-[cytochrome c](out) = a quinone + 2 Fe(II)-[cytochrome c](out) + 2 H(+)(out)</text>
        <dbReference type="Rhea" id="RHEA:11484"/>
        <dbReference type="Rhea" id="RHEA-COMP:10350"/>
        <dbReference type="Rhea" id="RHEA-COMP:14399"/>
        <dbReference type="ChEBI" id="CHEBI:15378"/>
        <dbReference type="ChEBI" id="CHEBI:24646"/>
        <dbReference type="ChEBI" id="CHEBI:29033"/>
        <dbReference type="ChEBI" id="CHEBI:29034"/>
        <dbReference type="ChEBI" id="CHEBI:132124"/>
        <dbReference type="EC" id="7.1.1.8"/>
    </reaction>
</comment>
<keyword evidence="6 17" id="KW-0349">Heme</keyword>
<keyword evidence="9 17" id="KW-0479">Metal-binding</keyword>
<evidence type="ECO:0000313" key="20">
    <source>
        <dbReference type="Proteomes" id="UP001300763"/>
    </source>
</evidence>
<sequence>MGEHAGGRDRHGRQDRHRRRLRGLRRAVALAAMLLVTGGLYALVVPGTSVARAEDPALIREGRALYDGSCITCHGADLRGVPGRAPSLVGVGEAAVYFQVSTGRMPMAQQGVQAQRKPPRFTPQQIDALGAWVQSHGGGPVPPTGDEAALVGEDSSRGGYLFRLNCAQCHNFTGRGGALSEGKFAPSLDAASPRQVYSAMQSGPAAMPVFADSMLTPEEKRDIIAYVLDVRGTGENSPGGNRLGGYGPVSEGFVAFAIGMAALVGFTLWVGSRR</sequence>
<keyword evidence="10" id="KW-0677">Repeat</keyword>
<keyword evidence="13 17" id="KW-1133">Transmembrane helix</keyword>
<evidence type="ECO:0000256" key="14">
    <source>
        <dbReference type="ARBA" id="ARBA00023004"/>
    </source>
</evidence>
<evidence type="ECO:0000256" key="11">
    <source>
        <dbReference type="ARBA" id="ARBA00022967"/>
    </source>
</evidence>
<evidence type="ECO:0000259" key="18">
    <source>
        <dbReference type="PROSITE" id="PS51007"/>
    </source>
</evidence>
<dbReference type="PANTHER" id="PTHR33751:SF13">
    <property type="entry name" value="CYTOCHROME BC1 COMPLEX CYTOCHROME C SUBUNIT"/>
    <property type="match status" value="1"/>
</dbReference>
<name>A0ABT5SZ10_9PSEU</name>
<evidence type="ECO:0000256" key="8">
    <source>
        <dbReference type="ARBA" id="ARBA00022692"/>
    </source>
</evidence>